<sequence length="351" mass="40162">MEAEVQFVETRKGTPSLLVKKGERENSPVWCCTNKLCKCRAVLDKEKTLIEIIGQHIDFCKKLTERETERNACRVSFKRKADESLNCRPMKIIRKELRASSFENLQASDIRLVRRSMYRQRQKVVPAIPRSRAETTAYLFKVQENLLTNKGEKFVYIKEDGFIMLTTESNLKLCLGQGPRAQEKSGNNLPFQDSSLETAKSTWESQTSDLPCTIHGCIYGHNIPLAFFPLPGKKETTYTKMFEFLKEKLPVDLKPDCIFIDFETAAHKAARAVLQCGTKGCKFHHSQSLFRHIQSCPTLKNVYSEPTLTDANGLFVVHEARDWLVRFLWLSSLPHGEKRLAVYGQLTFGAM</sequence>
<name>A0AAE1HYA2_9NEOP</name>
<comment type="caution">
    <text evidence="1">The sequence shown here is derived from an EMBL/GenBank/DDBJ whole genome shotgun (WGS) entry which is preliminary data.</text>
</comment>
<proteinExistence type="predicted"/>
<accession>A0AAE1HYA2</accession>
<dbReference type="AlphaFoldDB" id="A0AAE1HYA2"/>
<reference evidence="1" key="2">
    <citation type="journal article" date="2023" name="BMC Genomics">
        <title>Pest status, molecular evolution, and epigenetic factors derived from the genome assembly of Frankliniella fusca, a thysanopteran phytovirus vector.</title>
        <authorList>
            <person name="Catto M.A."/>
            <person name="Labadie P.E."/>
            <person name="Jacobson A.L."/>
            <person name="Kennedy G.G."/>
            <person name="Srinivasan R."/>
            <person name="Hunt B.G."/>
        </authorList>
    </citation>
    <scope>NUCLEOTIDE SEQUENCE</scope>
    <source>
        <strain evidence="1">PL_HMW_Pooled</strain>
    </source>
</reference>
<organism evidence="1 2">
    <name type="scientific">Frankliniella fusca</name>
    <dbReference type="NCBI Taxonomy" id="407009"/>
    <lineage>
        <taxon>Eukaryota</taxon>
        <taxon>Metazoa</taxon>
        <taxon>Ecdysozoa</taxon>
        <taxon>Arthropoda</taxon>
        <taxon>Hexapoda</taxon>
        <taxon>Insecta</taxon>
        <taxon>Pterygota</taxon>
        <taxon>Neoptera</taxon>
        <taxon>Paraneoptera</taxon>
        <taxon>Thysanoptera</taxon>
        <taxon>Terebrantia</taxon>
        <taxon>Thripoidea</taxon>
        <taxon>Thripidae</taxon>
        <taxon>Frankliniella</taxon>
    </lineage>
</organism>
<dbReference type="Proteomes" id="UP001219518">
    <property type="component" value="Unassembled WGS sequence"/>
</dbReference>
<reference evidence="1" key="1">
    <citation type="submission" date="2021-07" db="EMBL/GenBank/DDBJ databases">
        <authorList>
            <person name="Catto M.A."/>
            <person name="Jacobson A."/>
            <person name="Kennedy G."/>
            <person name="Labadie P."/>
            <person name="Hunt B.G."/>
            <person name="Srinivasan R."/>
        </authorList>
    </citation>
    <scope>NUCLEOTIDE SEQUENCE</scope>
    <source>
        <strain evidence="1">PL_HMW_Pooled</strain>
        <tissue evidence="1">Head</tissue>
    </source>
</reference>
<protein>
    <submittedName>
        <fullName evidence="1">ATP synthase subunit delta</fullName>
    </submittedName>
</protein>
<evidence type="ECO:0000313" key="2">
    <source>
        <dbReference type="Proteomes" id="UP001219518"/>
    </source>
</evidence>
<evidence type="ECO:0000313" key="1">
    <source>
        <dbReference type="EMBL" id="KAK3929214.1"/>
    </source>
</evidence>
<keyword evidence="2" id="KW-1185">Reference proteome</keyword>
<gene>
    <name evidence="1" type="ORF">KUF71_017674</name>
</gene>
<dbReference type="EMBL" id="JAHWGI010001388">
    <property type="protein sequence ID" value="KAK3929214.1"/>
    <property type="molecule type" value="Genomic_DNA"/>
</dbReference>